<accession>A0ABQ2Y0W2</accession>
<reference evidence="3" key="1">
    <citation type="journal article" date="2019" name="Int. J. Syst. Evol. Microbiol.">
        <title>The Global Catalogue of Microorganisms (GCM) 10K type strain sequencing project: providing services to taxonomists for standard genome sequencing and annotation.</title>
        <authorList>
            <consortium name="The Broad Institute Genomics Platform"/>
            <consortium name="The Broad Institute Genome Sequencing Center for Infectious Disease"/>
            <person name="Wu L."/>
            <person name="Ma J."/>
        </authorList>
    </citation>
    <scope>NUCLEOTIDE SEQUENCE [LARGE SCALE GENOMIC DNA]</scope>
    <source>
        <strain evidence="3">KCTC 23917</strain>
    </source>
</reference>
<dbReference type="Proteomes" id="UP000653343">
    <property type="component" value="Unassembled WGS sequence"/>
</dbReference>
<evidence type="ECO:0000313" key="2">
    <source>
        <dbReference type="EMBL" id="GGX49772.1"/>
    </source>
</evidence>
<keyword evidence="1" id="KW-0732">Signal</keyword>
<evidence type="ECO:0000313" key="3">
    <source>
        <dbReference type="Proteomes" id="UP000653343"/>
    </source>
</evidence>
<dbReference type="EMBL" id="BMYU01000008">
    <property type="protein sequence ID" value="GGX49772.1"/>
    <property type="molecule type" value="Genomic_DNA"/>
</dbReference>
<keyword evidence="3" id="KW-1185">Reference proteome</keyword>
<evidence type="ECO:0000256" key="1">
    <source>
        <dbReference type="SAM" id="SignalP"/>
    </source>
</evidence>
<comment type="caution">
    <text evidence="2">The sequence shown here is derived from an EMBL/GenBank/DDBJ whole genome shotgun (WGS) entry which is preliminary data.</text>
</comment>
<feature type="chain" id="PRO_5045989976" evidence="1">
    <location>
        <begin position="32"/>
        <end position="273"/>
    </location>
</feature>
<name>A0ABQ2Y0W2_9BURK</name>
<feature type="signal peptide" evidence="1">
    <location>
        <begin position="1"/>
        <end position="31"/>
    </location>
</feature>
<dbReference type="RefSeq" id="WP_189358086.1">
    <property type="nucleotide sequence ID" value="NZ_BMYU01000008.1"/>
</dbReference>
<protein>
    <submittedName>
        <fullName evidence="2">Uncharacterized protein</fullName>
    </submittedName>
</protein>
<organism evidence="2 3">
    <name type="scientific">Undibacterium squillarum</name>
    <dbReference type="NCBI Taxonomy" id="1131567"/>
    <lineage>
        <taxon>Bacteria</taxon>
        <taxon>Pseudomonadati</taxon>
        <taxon>Pseudomonadota</taxon>
        <taxon>Betaproteobacteria</taxon>
        <taxon>Burkholderiales</taxon>
        <taxon>Oxalobacteraceae</taxon>
        <taxon>Undibacterium</taxon>
    </lineage>
</organism>
<sequence length="273" mass="31261">MWNMLQKYFTHRAMVRLGCLLLLYCSMPVYAQSETEGNDACSQASALTWLQQEDAEKKSDATVFFACRQFAIFGQDLIIARLMQGKGENESTLDLYLYRVNPDQGLVSQAYFPAFTGYDAMGPRHITFDAETYPLASGSHAVGLRIHYSNETCRACEGMWNYDELDLFLLKAKKSDWVLRHLRTAEMQTRMAADSRNCVYAGIQSTLSLRIDHRRHAGLRDLQLHQKIRAVPGLRTYAGPECPPQKQRIRKRQLHWNFDGGQYRGVRPELPLG</sequence>
<proteinExistence type="predicted"/>
<gene>
    <name evidence="2" type="ORF">GCM10010946_30640</name>
</gene>